<sequence length="589" mass="63249">MTYDAAAKTGDPAALGAQAQAWSTLAAALRSHEADLQSRLAHSQTGGGWTGPAADAFHDATDGLTGRIDALSTFCEEMAQALGQHAQQQKQISEILKEIGIQIAALVAYIAAAAFFPALIATAEAYIATLVAQSNRMLALLAQILATLARWLASVRAAVQRLAAASWRGESFSFGYGRALVEGFRDFVIDIAASSTATGITGKDINPEHLFTNAAISFGVGGVFGGVSASGLKRKLDSSGEILRGPDGRPAFVPFSGQIDAAVQSLRWNSPGRRTTPPEPNSLVPRPDAPREQAIWRLDDARANARELGLRGNPREHRHLIGEADAAHQRASDAREKLSDAQSALQGAETSGAEAHTALQAARSRVDHAEQRLWRAESLLAVYQRSGNQRWQDDAETFVREARAEHHAATQQVTALRERYDRAVQALDTARDSAGVALREVEQAEDVVNELRRMLAASNEVRAAAIQFNMHGTFDDKLREVWRHNDWRDSFGTAKPWQSIVFHESVRDIAKGASGSAAQSAAGIANGSREPGTTGRDVLFGALAGGVRGVGVGSASNRAFPDMGLEEWLFRIGLKSTESFTREQINGPR</sequence>
<evidence type="ECO:0000256" key="2">
    <source>
        <dbReference type="SAM" id="Phobius"/>
    </source>
</evidence>
<gene>
    <name evidence="3" type="ORF">SAMN05216215_1006123</name>
</gene>
<feature type="compositionally biased region" description="Basic and acidic residues" evidence="1">
    <location>
        <begin position="324"/>
        <end position="339"/>
    </location>
</feature>
<organism evidence="3 4">
    <name type="scientific">Saccharopolyspora shandongensis</name>
    <dbReference type="NCBI Taxonomy" id="418495"/>
    <lineage>
        <taxon>Bacteria</taxon>
        <taxon>Bacillati</taxon>
        <taxon>Actinomycetota</taxon>
        <taxon>Actinomycetes</taxon>
        <taxon>Pseudonocardiales</taxon>
        <taxon>Pseudonocardiaceae</taxon>
        <taxon>Saccharopolyspora</taxon>
    </lineage>
</organism>
<evidence type="ECO:0000256" key="1">
    <source>
        <dbReference type="SAM" id="MobiDB-lite"/>
    </source>
</evidence>
<dbReference type="InterPro" id="IPR036689">
    <property type="entry name" value="ESAT-6-like_sf"/>
</dbReference>
<feature type="transmembrane region" description="Helical" evidence="2">
    <location>
        <begin position="99"/>
        <end position="120"/>
    </location>
</feature>
<dbReference type="OrthoDB" id="3652338at2"/>
<keyword evidence="4" id="KW-1185">Reference proteome</keyword>
<evidence type="ECO:0000313" key="3">
    <source>
        <dbReference type="EMBL" id="SDW93452.1"/>
    </source>
</evidence>
<feature type="compositionally biased region" description="Polar residues" evidence="1">
    <location>
        <begin position="340"/>
        <end position="349"/>
    </location>
</feature>
<dbReference type="EMBL" id="FNOK01000006">
    <property type="protein sequence ID" value="SDW93452.1"/>
    <property type="molecule type" value="Genomic_DNA"/>
</dbReference>
<reference evidence="4" key="1">
    <citation type="submission" date="2016-10" db="EMBL/GenBank/DDBJ databases">
        <authorList>
            <person name="Varghese N."/>
            <person name="Submissions S."/>
        </authorList>
    </citation>
    <scope>NUCLEOTIDE SEQUENCE [LARGE SCALE GENOMIC DNA]</scope>
    <source>
        <strain evidence="4">CGMCC 4.3530</strain>
    </source>
</reference>
<protein>
    <recommendedName>
        <fullName evidence="5">WXG100 family type VII secretion target</fullName>
    </recommendedName>
</protein>
<dbReference type="RefSeq" id="WP_093263371.1">
    <property type="nucleotide sequence ID" value="NZ_FNOK01000006.1"/>
</dbReference>
<evidence type="ECO:0000313" key="4">
    <source>
        <dbReference type="Proteomes" id="UP000199529"/>
    </source>
</evidence>
<dbReference type="STRING" id="418495.SAMN05216215_1006123"/>
<dbReference type="Proteomes" id="UP000199529">
    <property type="component" value="Unassembled WGS sequence"/>
</dbReference>
<dbReference type="SUPFAM" id="SSF140453">
    <property type="entry name" value="EsxAB dimer-like"/>
    <property type="match status" value="1"/>
</dbReference>
<dbReference type="Gene3D" id="1.10.287.1060">
    <property type="entry name" value="ESAT-6-like"/>
    <property type="match status" value="1"/>
</dbReference>
<keyword evidence="2" id="KW-0812">Transmembrane</keyword>
<proteinExistence type="predicted"/>
<feature type="region of interest" description="Disordered" evidence="1">
    <location>
        <begin position="324"/>
        <end position="355"/>
    </location>
</feature>
<evidence type="ECO:0008006" key="5">
    <source>
        <dbReference type="Google" id="ProtNLM"/>
    </source>
</evidence>
<keyword evidence="2" id="KW-0472">Membrane</keyword>
<name>A0A1H2XKQ7_9PSEU</name>
<dbReference type="SUPFAM" id="SSF57997">
    <property type="entry name" value="Tropomyosin"/>
    <property type="match status" value="1"/>
</dbReference>
<dbReference type="AlphaFoldDB" id="A0A1H2XKQ7"/>
<accession>A0A1H2XKQ7</accession>
<keyword evidence="2" id="KW-1133">Transmembrane helix</keyword>